<protein>
    <submittedName>
        <fullName evidence="3">ATP-binding protein</fullName>
    </submittedName>
</protein>
<dbReference type="InterPro" id="IPR038461">
    <property type="entry name" value="Schlafen_AlbA_2_dom_sf"/>
</dbReference>
<dbReference type="Proteomes" id="UP001487296">
    <property type="component" value="Unassembled WGS sequence"/>
</dbReference>
<feature type="domain" description="Schlafen AlbA-2" evidence="2">
    <location>
        <begin position="860"/>
        <end position="996"/>
    </location>
</feature>
<evidence type="ECO:0000313" key="4">
    <source>
        <dbReference type="Proteomes" id="UP001487296"/>
    </source>
</evidence>
<proteinExistence type="predicted"/>
<accession>A0ABV1FMS1</accession>
<dbReference type="RefSeq" id="WP_215758685.1">
    <property type="nucleotide sequence ID" value="NZ_JAHKBE010000002.1"/>
</dbReference>
<reference evidence="3 4" key="1">
    <citation type="submission" date="2024-04" db="EMBL/GenBank/DDBJ databases">
        <title>Human intestinal bacterial collection.</title>
        <authorList>
            <person name="Pauvert C."/>
            <person name="Hitch T.C.A."/>
            <person name="Clavel T."/>
        </authorList>
    </citation>
    <scope>NUCLEOTIDE SEQUENCE [LARGE SCALE GENOMIC DNA]</scope>
    <source>
        <strain evidence="3 4">CLA-AA-H145</strain>
    </source>
</reference>
<feature type="compositionally biased region" description="Low complexity" evidence="1">
    <location>
        <begin position="1018"/>
        <end position="1051"/>
    </location>
</feature>
<keyword evidence="4" id="KW-1185">Reference proteome</keyword>
<dbReference type="GO" id="GO:0005524">
    <property type="term" value="F:ATP binding"/>
    <property type="evidence" value="ECO:0007669"/>
    <property type="project" value="UniProtKB-KW"/>
</dbReference>
<dbReference type="Pfam" id="PF04326">
    <property type="entry name" value="SLFN_AlbA_2"/>
    <property type="match status" value="1"/>
</dbReference>
<comment type="caution">
    <text evidence="3">The sequence shown here is derived from an EMBL/GenBank/DDBJ whole genome shotgun (WGS) entry which is preliminary data.</text>
</comment>
<sequence>MPKQNEPIPYEVGETYVFTVHTLHDDLCDLVDDAGLHVYLKHTAGLHITKGQAIRCRVTAKGQFRPKVELDEEEALAASNSQVSEEAINTLLDTVRGDWNGAGFASLLLMSEVEDLTYTAACRQWIDKLMADECDLTAVRQAVTRFMEETDFLGLCTPAERDTYQQRLTEAIDTLDGYIRASDLLDEGNAMQFVDQLLDKLDKAGYVYQPDTNFRILACLFLIDRSLVDNCIGRLFDVVRRWPLAIWTKPPFNNTLLRTLQLYIDENIGRVDRSSENGRLVRNLMQALSILLLLGEQTNDATPPTLDERVNLSRLCVLSTYIDNFNNKGLLNVAINSLLGNRFYRPKYSLAETAGDHVAYALKRSPANASSWPIGTNSCYIDGQVRLNVGPEGITLQTDNPKAKTVLPDQIALWGHLQVIADRRAMPSLSGDITVKDSKRLWEAIERDLFTANAASSVSPTASAQAAKPKSLHSVGDRVNVCIRRVEEGVDDDDLLYCSFEGEREERGYLYQHDVVGYLRHVTLWMFEGTTGHPLVLEARIVDEDSDGLFRLSMNELIKDFVCENYNPGDPVVCSLGTARSASSNKPYVPAISVYGESVSLTGSFDEDLQRGDLVNAIYESKADDAFHIRCRIVDRADGEKVNPMVAFHELLLEYAVGDDQTLDEPTVPQPDTQPTATDVESDAKLLDATYVKELIRILDRMAAIDADYVRSYNYIAYARVLCLMMPDGEARADYYRGRKQLIEMLYDFAVNDTVDAAQLDRLQSEDGELFAEDTPLRDKLQQLRIISYMGYQVHDDELQHLRATTQGLTREMASLAMAYNILRENNMEPQANDILNRIKNALRLNGYESHLKTYGGGIESQTVEFKTSIVYPPDNDSYPDMARQMRTILTVIAAFLNTDGGTLYIGANDSGAGVGVYDDLCYKEFHGDKDKYQRAVLDGVALTWGNSVASFVSAAWDTDNTSGKDVLVVTVNAYAPGVDIDGKWVYRNGSGNRHLTKVEFEQYNARRQEQRAKELQATTPTTEAPTTPIAKPEEAPQPATAVQAPLAAPQPEAPAPTAPTILTSSGRKNVLVEYAEGFLPYEACLKFMPNGKFCKITDYDFDDTSELTLPVYEDDLRDHYLILGYEDFTIGKVPIRELIKVDDYITYNRYTGSRLLFAAIASNDDGLVSVTRESKTGGRVMVRLDTIGRIAECRLSNRGDRLVNEGIAECALGYEIAPASVFEQAKTILDRDARTLGFPIATMSPDVKNALPLPPTF</sequence>
<dbReference type="Gene3D" id="3.30.950.30">
    <property type="entry name" value="Schlafen, AAA domain"/>
    <property type="match status" value="1"/>
</dbReference>
<evidence type="ECO:0000259" key="2">
    <source>
        <dbReference type="Pfam" id="PF04326"/>
    </source>
</evidence>
<keyword evidence="3" id="KW-0547">Nucleotide-binding</keyword>
<evidence type="ECO:0000313" key="3">
    <source>
        <dbReference type="EMBL" id="MEQ2485696.1"/>
    </source>
</evidence>
<evidence type="ECO:0000256" key="1">
    <source>
        <dbReference type="SAM" id="MobiDB-lite"/>
    </source>
</evidence>
<keyword evidence="3" id="KW-0067">ATP-binding</keyword>
<name>A0ABV1FMS1_9BACT</name>
<dbReference type="InterPro" id="IPR007421">
    <property type="entry name" value="Schlafen_AlbA_2_dom"/>
</dbReference>
<feature type="region of interest" description="Disordered" evidence="1">
    <location>
        <begin position="1008"/>
        <end position="1062"/>
    </location>
</feature>
<organism evidence="3 4">
    <name type="scientific">Hallella faecis</name>
    <dbReference type="NCBI Taxonomy" id="2841596"/>
    <lineage>
        <taxon>Bacteria</taxon>
        <taxon>Pseudomonadati</taxon>
        <taxon>Bacteroidota</taxon>
        <taxon>Bacteroidia</taxon>
        <taxon>Bacteroidales</taxon>
        <taxon>Prevotellaceae</taxon>
        <taxon>Hallella</taxon>
    </lineage>
</organism>
<gene>
    <name evidence="3" type="ORF">AAAT34_01350</name>
</gene>
<dbReference type="EMBL" id="JBBNFP010000003">
    <property type="protein sequence ID" value="MEQ2485696.1"/>
    <property type="molecule type" value="Genomic_DNA"/>
</dbReference>